<sequence>MTCPMDLAALKGLEPDDFDHAADGYRGVSNTAGAVKESLENKIAAGMRKVLSGVAADAALKQLQELTKDYRYIQIECGLVSTALKAFASDIRPPKKKLDDALEDARAKNFSVGADGSVTYPGVDKGKDGKPAKGGTAQGLTDTTAQNIGRQAATFNPNPNYGLAQDCANRIAEALKAATEVDEKWAPALRRLKADDDLTVSDADWADAGQDMNTVRSDAKSYLDHIKPPPANGTPKDNRAWWDSLSDQQKFDYLATHPDGVGRLDGLPAAVRDQANRTVLDETHGRQRLKLDEWLKKEPERYEKYYDKELRRSLPVKGNVETEEWKEWNKRRGELQDRLKGMEAIQSRFDMTGRDNHPQTYLLGFDNTGRGRAIVSIGNPDTADNVATYVPGTFACLDKIGGEISRAETLGAKVQERDPGHQTASIAWLGYDAPQSIVPEAQDPKYANAAREPLANFLKGIQAANGRDVNSTLIGHSYGSLVAGETLRDNPGLPVDKAVFVGSPGVGVMHAKDLHLPPDHVFAATAKNDLINLVPPNPGRLAPLNPRAYARWFDDHEILYGNDPTSDEFGGQRFHVADGPMPAIHGDMMPAHSDYWKKESLEHMTNVVVKGRS</sequence>
<evidence type="ECO:0000313" key="2">
    <source>
        <dbReference type="EMBL" id="GHF52755.1"/>
    </source>
</evidence>
<dbReference type="EMBL" id="BNBD01000007">
    <property type="protein sequence ID" value="GHF52755.1"/>
    <property type="molecule type" value="Genomic_DNA"/>
</dbReference>
<reference evidence="2" key="2">
    <citation type="submission" date="2020-09" db="EMBL/GenBank/DDBJ databases">
        <authorList>
            <person name="Sun Q."/>
            <person name="Ohkuma M."/>
        </authorList>
    </citation>
    <scope>NUCLEOTIDE SEQUENCE</scope>
    <source>
        <strain evidence="2">JCM 4059</strain>
    </source>
</reference>
<dbReference type="InterPro" id="IPR029058">
    <property type="entry name" value="AB_hydrolase_fold"/>
</dbReference>
<name>A0A919B4N8_9ACTN</name>
<accession>A0A919B4N8</accession>
<protein>
    <recommendedName>
        <fullName evidence="1">DUF1023 domain-containing protein</fullName>
    </recommendedName>
</protein>
<dbReference type="Pfam" id="PF06259">
    <property type="entry name" value="Abhydrolase_8"/>
    <property type="match status" value="1"/>
</dbReference>
<dbReference type="InterPro" id="IPR010427">
    <property type="entry name" value="DUF1023"/>
</dbReference>
<dbReference type="Proteomes" id="UP000638313">
    <property type="component" value="Unassembled WGS sequence"/>
</dbReference>
<proteinExistence type="predicted"/>
<evidence type="ECO:0000259" key="1">
    <source>
        <dbReference type="Pfam" id="PF06259"/>
    </source>
</evidence>
<dbReference type="SUPFAM" id="SSF53474">
    <property type="entry name" value="alpha/beta-Hydrolases"/>
    <property type="match status" value="1"/>
</dbReference>
<reference evidence="2" key="1">
    <citation type="journal article" date="2014" name="Int. J. Syst. Evol. Microbiol.">
        <title>Complete genome sequence of Corynebacterium casei LMG S-19264T (=DSM 44701T), isolated from a smear-ripened cheese.</title>
        <authorList>
            <consortium name="US DOE Joint Genome Institute (JGI-PGF)"/>
            <person name="Walter F."/>
            <person name="Albersmeier A."/>
            <person name="Kalinowski J."/>
            <person name="Ruckert C."/>
        </authorList>
    </citation>
    <scope>NUCLEOTIDE SEQUENCE</scope>
    <source>
        <strain evidence="2">JCM 4059</strain>
    </source>
</reference>
<dbReference type="AlphaFoldDB" id="A0A919B4N8"/>
<feature type="domain" description="DUF1023" evidence="1">
    <location>
        <begin position="366"/>
        <end position="535"/>
    </location>
</feature>
<evidence type="ECO:0000313" key="3">
    <source>
        <dbReference type="Proteomes" id="UP000638313"/>
    </source>
</evidence>
<gene>
    <name evidence="2" type="ORF">GCM10010218_37760</name>
</gene>
<organism evidence="2 3">
    <name type="scientific">Streptomyces mashuensis</name>
    <dbReference type="NCBI Taxonomy" id="33904"/>
    <lineage>
        <taxon>Bacteria</taxon>
        <taxon>Bacillati</taxon>
        <taxon>Actinomycetota</taxon>
        <taxon>Actinomycetes</taxon>
        <taxon>Kitasatosporales</taxon>
        <taxon>Streptomycetaceae</taxon>
        <taxon>Streptomyces</taxon>
    </lineage>
</organism>
<keyword evidence="3" id="KW-1185">Reference proteome</keyword>
<comment type="caution">
    <text evidence="2">The sequence shown here is derived from an EMBL/GenBank/DDBJ whole genome shotgun (WGS) entry which is preliminary data.</text>
</comment>
<dbReference type="Gene3D" id="3.40.50.1820">
    <property type="entry name" value="alpha/beta hydrolase"/>
    <property type="match status" value="1"/>
</dbReference>